<dbReference type="PANTHER" id="PTHR12532:SF0">
    <property type="entry name" value="TRANSLATIONAL ACTIVATOR OF CYTOCHROME C OXIDASE 1"/>
    <property type="match status" value="1"/>
</dbReference>
<comment type="subcellular location">
    <subcellularLocation>
        <location evidence="4">Cytoplasm</location>
    </subcellularLocation>
</comment>
<organism evidence="7 8">
    <name type="scientific">Candidatus Gottesmanbacteria bacterium CG1_02_37_22</name>
    <dbReference type="NCBI Taxonomy" id="1805209"/>
    <lineage>
        <taxon>Bacteria</taxon>
        <taxon>Candidatus Gottesmaniibacteriota</taxon>
    </lineage>
</organism>
<evidence type="ECO:0000256" key="4">
    <source>
        <dbReference type="HAMAP-Rule" id="MF_00693"/>
    </source>
</evidence>
<dbReference type="PANTHER" id="PTHR12532">
    <property type="entry name" value="TRANSLATIONAL ACTIVATOR OF CYTOCHROME C OXIDASE 1"/>
    <property type="match status" value="1"/>
</dbReference>
<dbReference type="SUPFAM" id="SSF75625">
    <property type="entry name" value="YebC-like"/>
    <property type="match status" value="1"/>
</dbReference>
<dbReference type="InterPro" id="IPR048300">
    <property type="entry name" value="TACO1_YebC-like_2nd/3rd_dom"/>
</dbReference>
<dbReference type="InterPro" id="IPR017856">
    <property type="entry name" value="Integrase-like_N"/>
</dbReference>
<dbReference type="Proteomes" id="UP000183120">
    <property type="component" value="Unassembled WGS sequence"/>
</dbReference>
<dbReference type="HAMAP" id="MF_00693">
    <property type="entry name" value="Transcrip_reg_TACO1"/>
    <property type="match status" value="1"/>
</dbReference>
<evidence type="ECO:0000256" key="1">
    <source>
        <dbReference type="ARBA" id="ARBA00008724"/>
    </source>
</evidence>
<dbReference type="InterPro" id="IPR049083">
    <property type="entry name" value="TACO1_YebC_N"/>
</dbReference>
<dbReference type="Gene3D" id="3.30.70.980">
    <property type="match status" value="2"/>
</dbReference>
<sequence length="256" mass="28368">MSGHSKWSKVKHQKESTDAVKGKIFTKLSNSIIVAVKQGGGNSDPNLNFKLRLAIDNARSHNMPKDNIERAIERGKGSSAEDSLSEVMYEAYASNGIGLIILAATNKKQRTVANIKNILEKEGGVLAASGSVSHLFDYFGNIKILKGDKSFDEILEIALNSGAEDIKDHENVIDIFTKPNFLHKVRETAINNGLQVLSSELLYYPKISVPLIDKETALKITKLVSRIEDNEDVFKVYSNFMIPDNLLVEYTEKTQA</sequence>
<dbReference type="NCBIfam" id="NF001030">
    <property type="entry name" value="PRK00110.1"/>
    <property type="match status" value="1"/>
</dbReference>
<comment type="caution">
    <text evidence="7">The sequence shown here is derived from an EMBL/GenBank/DDBJ whole genome shotgun (WGS) entry which is preliminary data.</text>
</comment>
<name>A0A1J4TPV7_9BACT</name>
<keyword evidence="3 4" id="KW-0804">Transcription</keyword>
<keyword evidence="4" id="KW-0963">Cytoplasm</keyword>
<dbReference type="EMBL" id="MNUY01000081">
    <property type="protein sequence ID" value="OIO12725.1"/>
    <property type="molecule type" value="Genomic_DNA"/>
</dbReference>
<proteinExistence type="inferred from homology"/>
<evidence type="ECO:0000256" key="3">
    <source>
        <dbReference type="ARBA" id="ARBA00023163"/>
    </source>
</evidence>
<dbReference type="STRING" id="1805209.AUJ73_05090"/>
<evidence type="ECO:0000313" key="8">
    <source>
        <dbReference type="Proteomes" id="UP000183120"/>
    </source>
</evidence>
<evidence type="ECO:0000259" key="5">
    <source>
        <dbReference type="Pfam" id="PF01709"/>
    </source>
</evidence>
<feature type="domain" description="TACO1/YebC-like second and third" evidence="5">
    <location>
        <begin position="85"/>
        <end position="240"/>
    </location>
</feature>
<dbReference type="AlphaFoldDB" id="A0A1J4TPV7"/>
<gene>
    <name evidence="7" type="ORF">AUJ73_05090</name>
</gene>
<protein>
    <recommendedName>
        <fullName evidence="4">Probable transcriptional regulatory protein AUJ73_05090</fullName>
    </recommendedName>
</protein>
<dbReference type="Pfam" id="PF01709">
    <property type="entry name" value="Transcrip_reg"/>
    <property type="match status" value="1"/>
</dbReference>
<dbReference type="GO" id="GO:0006355">
    <property type="term" value="P:regulation of DNA-templated transcription"/>
    <property type="evidence" value="ECO:0007669"/>
    <property type="project" value="UniProtKB-UniRule"/>
</dbReference>
<dbReference type="Pfam" id="PF20772">
    <property type="entry name" value="TACO1_YebC_N"/>
    <property type="match status" value="1"/>
</dbReference>
<dbReference type="GO" id="GO:0003677">
    <property type="term" value="F:DNA binding"/>
    <property type="evidence" value="ECO:0007669"/>
    <property type="project" value="UniProtKB-UniRule"/>
</dbReference>
<accession>A0A1J4TPV7</accession>
<dbReference type="NCBIfam" id="NF009044">
    <property type="entry name" value="PRK12378.1"/>
    <property type="match status" value="1"/>
</dbReference>
<comment type="similarity">
    <text evidence="1 4">Belongs to the TACO1 family.</text>
</comment>
<evidence type="ECO:0000256" key="2">
    <source>
        <dbReference type="ARBA" id="ARBA00023015"/>
    </source>
</evidence>
<dbReference type="Gene3D" id="1.10.10.200">
    <property type="match status" value="1"/>
</dbReference>
<feature type="domain" description="TACO1/YebC-like N-terminal" evidence="6">
    <location>
        <begin position="5"/>
        <end position="77"/>
    </location>
</feature>
<dbReference type="FunFam" id="1.10.10.200:FF:000002">
    <property type="entry name" value="Probable transcriptional regulatory protein CLM62_37755"/>
    <property type="match status" value="1"/>
</dbReference>
<dbReference type="NCBIfam" id="TIGR01033">
    <property type="entry name" value="YebC/PmpR family DNA-binding transcriptional regulator"/>
    <property type="match status" value="1"/>
</dbReference>
<dbReference type="InterPro" id="IPR026564">
    <property type="entry name" value="Transcrip_reg_TACO1-like_dom3"/>
</dbReference>
<dbReference type="InterPro" id="IPR002876">
    <property type="entry name" value="Transcrip_reg_TACO1-like"/>
</dbReference>
<evidence type="ECO:0000259" key="6">
    <source>
        <dbReference type="Pfam" id="PF20772"/>
    </source>
</evidence>
<dbReference type="InterPro" id="IPR029072">
    <property type="entry name" value="YebC-like"/>
</dbReference>
<dbReference type="GO" id="GO:0005737">
    <property type="term" value="C:cytoplasm"/>
    <property type="evidence" value="ECO:0007669"/>
    <property type="project" value="UniProtKB-SubCell"/>
</dbReference>
<reference evidence="7 8" key="1">
    <citation type="journal article" date="2016" name="Environ. Microbiol.">
        <title>Genomic resolution of a cold subsurface aquifer community provides metabolic insights for novel microbes adapted to high CO concentrations.</title>
        <authorList>
            <person name="Probst A.J."/>
            <person name="Castelle C.J."/>
            <person name="Singh A."/>
            <person name="Brown C.T."/>
            <person name="Anantharaman K."/>
            <person name="Sharon I."/>
            <person name="Hug L.A."/>
            <person name="Burstein D."/>
            <person name="Emerson J.B."/>
            <person name="Thomas B.C."/>
            <person name="Banfield J.F."/>
        </authorList>
    </citation>
    <scope>NUCLEOTIDE SEQUENCE [LARGE SCALE GENOMIC DNA]</scope>
    <source>
        <strain evidence="7">CG1_02_37_22</strain>
    </source>
</reference>
<evidence type="ECO:0000313" key="7">
    <source>
        <dbReference type="EMBL" id="OIO12725.1"/>
    </source>
</evidence>
<keyword evidence="2 4" id="KW-0805">Transcription regulation</keyword>
<keyword evidence="4" id="KW-0238">DNA-binding</keyword>